<organism evidence="5 6">
    <name type="scientific">Mucilaginibacter gynuensis</name>
    <dbReference type="NCBI Taxonomy" id="1302236"/>
    <lineage>
        <taxon>Bacteria</taxon>
        <taxon>Pseudomonadati</taxon>
        <taxon>Bacteroidota</taxon>
        <taxon>Sphingobacteriia</taxon>
        <taxon>Sphingobacteriales</taxon>
        <taxon>Sphingobacteriaceae</taxon>
        <taxon>Mucilaginibacter</taxon>
    </lineage>
</organism>
<dbReference type="CDD" id="cd05651">
    <property type="entry name" value="M20_ArgE_DapE-like"/>
    <property type="match status" value="1"/>
</dbReference>
<dbReference type="InterPro" id="IPR036264">
    <property type="entry name" value="Bact_exopeptidase_dim_dom"/>
</dbReference>
<reference evidence="6" key="1">
    <citation type="journal article" date="2019" name="Int. J. Syst. Evol. Microbiol.">
        <title>The Global Catalogue of Microorganisms (GCM) 10K type strain sequencing project: providing services to taxonomists for standard genome sequencing and annotation.</title>
        <authorList>
            <consortium name="The Broad Institute Genomics Platform"/>
            <consortium name="The Broad Institute Genome Sequencing Center for Infectious Disease"/>
            <person name="Wu L."/>
            <person name="Ma J."/>
        </authorList>
    </citation>
    <scope>NUCLEOTIDE SEQUENCE [LARGE SCALE GENOMIC DNA]</scope>
    <source>
        <strain evidence="6">JCM 17705</strain>
    </source>
</reference>
<dbReference type="RefSeq" id="WP_345209267.1">
    <property type="nucleotide sequence ID" value="NZ_BAABFT010000001.1"/>
</dbReference>
<dbReference type="PANTHER" id="PTHR43808">
    <property type="entry name" value="ACETYLORNITHINE DEACETYLASE"/>
    <property type="match status" value="1"/>
</dbReference>
<keyword evidence="6" id="KW-1185">Reference proteome</keyword>
<keyword evidence="3" id="KW-0170">Cobalt</keyword>
<dbReference type="Proteomes" id="UP001500582">
    <property type="component" value="Unassembled WGS sequence"/>
</dbReference>
<evidence type="ECO:0000256" key="2">
    <source>
        <dbReference type="ARBA" id="ARBA00022801"/>
    </source>
</evidence>
<dbReference type="EMBL" id="BAABFT010000001">
    <property type="protein sequence ID" value="GAA4309358.1"/>
    <property type="molecule type" value="Genomic_DNA"/>
</dbReference>
<dbReference type="Pfam" id="PF07687">
    <property type="entry name" value="M20_dimer"/>
    <property type="match status" value="1"/>
</dbReference>
<dbReference type="PANTHER" id="PTHR43808:SF31">
    <property type="entry name" value="N-ACETYL-L-CITRULLINE DEACETYLASE"/>
    <property type="match status" value="1"/>
</dbReference>
<keyword evidence="1" id="KW-0479">Metal-binding</keyword>
<gene>
    <name evidence="5" type="ORF">GCM10023149_03610</name>
</gene>
<dbReference type="InterPro" id="IPR011650">
    <property type="entry name" value="Peptidase_M20_dimer"/>
</dbReference>
<evidence type="ECO:0000256" key="3">
    <source>
        <dbReference type="ARBA" id="ARBA00023285"/>
    </source>
</evidence>
<evidence type="ECO:0000256" key="1">
    <source>
        <dbReference type="ARBA" id="ARBA00022723"/>
    </source>
</evidence>
<evidence type="ECO:0000259" key="4">
    <source>
        <dbReference type="Pfam" id="PF07687"/>
    </source>
</evidence>
<dbReference type="SUPFAM" id="SSF55031">
    <property type="entry name" value="Bacterial exopeptidase dimerisation domain"/>
    <property type="match status" value="1"/>
</dbReference>
<evidence type="ECO:0000313" key="5">
    <source>
        <dbReference type="EMBL" id="GAA4309358.1"/>
    </source>
</evidence>
<name>A0ABP8FR79_9SPHI</name>
<dbReference type="InterPro" id="IPR050072">
    <property type="entry name" value="Peptidase_M20A"/>
</dbReference>
<dbReference type="Pfam" id="PF01546">
    <property type="entry name" value="Peptidase_M20"/>
    <property type="match status" value="1"/>
</dbReference>
<dbReference type="InterPro" id="IPR002933">
    <property type="entry name" value="Peptidase_M20"/>
</dbReference>
<protein>
    <submittedName>
        <fullName evidence="5">M20 family metallo-hydrolase</fullName>
    </submittedName>
</protein>
<accession>A0ABP8FR79</accession>
<evidence type="ECO:0000313" key="6">
    <source>
        <dbReference type="Proteomes" id="UP001500582"/>
    </source>
</evidence>
<keyword evidence="2" id="KW-0378">Hydrolase</keyword>
<dbReference type="Gene3D" id="3.40.630.10">
    <property type="entry name" value="Zn peptidases"/>
    <property type="match status" value="1"/>
</dbReference>
<sequence>MYTQTNEQIAGVADTELLYHNALELLQQLIATPSLSGQEHDTAALIRYFLNSKGVATTRLHNNIWAYNEYYDEAKPTILLNSHHDTVMPNEGYTRDAFKSEIIDGRLYGLGSNDAGGCLVSLMAVFLHFYHHEHLSYNLCFAATAEEESSGPNGLKAVLPHIGHIDFAIVGEPTQMHLATAEMGCMVLDCATHGIAGHAARNEGDNALYKALADVQWFSTYKFPKQAAFLGPVRMTVTELHAGIQHNIIPHECRFTVDVRLSDCYTVEEVLSTIRQHTHCGITPRPGILKPSNIDRTHPIVRAGVLLGRKTYVSPTSSDQGWLDVPSVKIGPGDSCRSHMPDEFIYIDEIREGIEIYIQLLETMLLCLVNNPEK</sequence>
<proteinExistence type="predicted"/>
<dbReference type="Gene3D" id="3.30.70.360">
    <property type="match status" value="1"/>
</dbReference>
<feature type="domain" description="Peptidase M20 dimerisation" evidence="4">
    <location>
        <begin position="186"/>
        <end position="277"/>
    </location>
</feature>
<comment type="caution">
    <text evidence="5">The sequence shown here is derived from an EMBL/GenBank/DDBJ whole genome shotgun (WGS) entry which is preliminary data.</text>
</comment>
<dbReference type="SUPFAM" id="SSF53187">
    <property type="entry name" value="Zn-dependent exopeptidases"/>
    <property type="match status" value="1"/>
</dbReference>